<feature type="transmembrane region" description="Helical" evidence="1">
    <location>
        <begin position="12"/>
        <end position="31"/>
    </location>
</feature>
<gene>
    <name evidence="2" type="ORF">ERS008555_02684</name>
</gene>
<organism evidence="2 3">
    <name type="scientific">Yersinia rohdei</name>
    <dbReference type="NCBI Taxonomy" id="29485"/>
    <lineage>
        <taxon>Bacteria</taxon>
        <taxon>Pseudomonadati</taxon>
        <taxon>Pseudomonadota</taxon>
        <taxon>Gammaproteobacteria</taxon>
        <taxon>Enterobacterales</taxon>
        <taxon>Yersiniaceae</taxon>
        <taxon>Yersinia</taxon>
    </lineage>
</organism>
<dbReference type="AlphaFoldDB" id="A0A0U1HUM2"/>
<evidence type="ECO:0000313" key="2">
    <source>
        <dbReference type="EMBL" id="CQI92521.1"/>
    </source>
</evidence>
<dbReference type="EMBL" id="CTKE01000013">
    <property type="protein sequence ID" value="CQI92521.1"/>
    <property type="molecule type" value="Genomic_DNA"/>
</dbReference>
<keyword evidence="1" id="KW-0812">Transmembrane</keyword>
<sequence length="241" mass="27949">MKKLKFDFRLSHILFFFLGVMVTVVLLWVLYKDPTRITAPALTALTTMCTFLLALWSAFKVNKWLNSKVNDAAFKQTEKILESISKIHFSSRVILDDCNLISESDLISAIHSRIESINERAKEALHDKSKSIGKHTQICNEMNLQLQILTYELPMWNIKLKNEEMKINILNIITSAVKFIDHCDKLKRKTNEKDLHHAMSISREIINHYHPILVEHINSIVTKQYEEIFEPVTSPSKKVSE</sequence>
<dbReference type="Proteomes" id="UP000042054">
    <property type="component" value="Unassembled WGS sequence"/>
</dbReference>
<feature type="transmembrane region" description="Helical" evidence="1">
    <location>
        <begin position="37"/>
        <end position="59"/>
    </location>
</feature>
<proteinExistence type="predicted"/>
<evidence type="ECO:0000313" key="3">
    <source>
        <dbReference type="Proteomes" id="UP000042054"/>
    </source>
</evidence>
<reference evidence="3" key="1">
    <citation type="submission" date="2015-03" db="EMBL/GenBank/DDBJ databases">
        <authorList>
            <consortium name="Pathogen Informatics"/>
            <person name="Murphy D."/>
        </authorList>
    </citation>
    <scope>NUCLEOTIDE SEQUENCE [LARGE SCALE GENOMIC DNA]</scope>
    <source>
        <strain evidence="3">68/02</strain>
    </source>
</reference>
<protein>
    <submittedName>
        <fullName evidence="2">Uncharacterized protein</fullName>
    </submittedName>
</protein>
<dbReference type="OrthoDB" id="10006266at2"/>
<name>A0A0U1HUM2_YERRO</name>
<evidence type="ECO:0000256" key="1">
    <source>
        <dbReference type="SAM" id="Phobius"/>
    </source>
</evidence>
<dbReference type="RefSeq" id="WP_156198751.1">
    <property type="nucleotide sequence ID" value="NZ_CTKE01000013.1"/>
</dbReference>
<keyword evidence="1" id="KW-0472">Membrane</keyword>
<keyword evidence="1" id="KW-1133">Transmembrane helix</keyword>
<accession>A0A0U1HUM2</accession>